<dbReference type="Gene3D" id="3.40.50.1820">
    <property type="entry name" value="alpha/beta hydrolase"/>
    <property type="match status" value="1"/>
</dbReference>
<feature type="domain" description="4-O-methyl-glucuronoyl methylesterase-like" evidence="4">
    <location>
        <begin position="53"/>
        <end position="201"/>
    </location>
</feature>
<dbReference type="Pfam" id="PF22244">
    <property type="entry name" value="GCE_fung"/>
    <property type="match status" value="1"/>
</dbReference>
<dbReference type="InterPro" id="IPR029058">
    <property type="entry name" value="AB_hydrolase_fold"/>
</dbReference>
<accession>A0A383EG19</accession>
<dbReference type="GO" id="GO:0052689">
    <property type="term" value="F:carboxylic ester hydrolase activity"/>
    <property type="evidence" value="ECO:0007669"/>
    <property type="project" value="UniProtKB-KW"/>
</dbReference>
<gene>
    <name evidence="5" type="ORF">METZ01_LOCUS508418</name>
</gene>
<feature type="non-terminal residue" evidence="5">
    <location>
        <position position="231"/>
    </location>
</feature>
<keyword evidence="3" id="KW-0378">Hydrolase</keyword>
<dbReference type="EMBL" id="UINC01225476">
    <property type="protein sequence ID" value="SVE55564.1"/>
    <property type="molecule type" value="Genomic_DNA"/>
</dbReference>
<name>A0A383EG19_9ZZZZ</name>
<dbReference type="InterPro" id="IPR054579">
    <property type="entry name" value="GCE-like_dom"/>
</dbReference>
<evidence type="ECO:0000256" key="1">
    <source>
        <dbReference type="ARBA" id="ARBA00022487"/>
    </source>
</evidence>
<dbReference type="AlphaFoldDB" id="A0A383EG19"/>
<sequence length="231" mass="25442">IVSSRWAVERILDRGYALASIYYGDLDPDYDDGFRNGVHPLFETPGDAARGGEEWGAISAWAWGMHRGLDYLETDREIDAGRVAAMGHSRLGKTALWAGATDERFALVISNASGCGGAALSRRRFGETVAIINASFPHWFCVNFRRYNEHEEDLPVDQHMLIALMAPRPVYVASAEEDKWADPRGEFLGALHADPVYRLLGSEGLPVQEMPEVGKAVAGRIGYHMRAGGHD</sequence>
<keyword evidence="1" id="KW-0719">Serine esterase</keyword>
<evidence type="ECO:0000256" key="3">
    <source>
        <dbReference type="ARBA" id="ARBA00022801"/>
    </source>
</evidence>
<evidence type="ECO:0000259" key="4">
    <source>
        <dbReference type="Pfam" id="PF22244"/>
    </source>
</evidence>
<protein>
    <recommendedName>
        <fullName evidence="4">4-O-methyl-glucuronoyl methylesterase-like domain-containing protein</fullName>
    </recommendedName>
</protein>
<organism evidence="5">
    <name type="scientific">marine metagenome</name>
    <dbReference type="NCBI Taxonomy" id="408172"/>
    <lineage>
        <taxon>unclassified sequences</taxon>
        <taxon>metagenomes</taxon>
        <taxon>ecological metagenomes</taxon>
    </lineage>
</organism>
<proteinExistence type="predicted"/>
<reference evidence="5" key="1">
    <citation type="submission" date="2018-05" db="EMBL/GenBank/DDBJ databases">
        <authorList>
            <person name="Lanie J.A."/>
            <person name="Ng W.-L."/>
            <person name="Kazmierczak K.M."/>
            <person name="Andrzejewski T.M."/>
            <person name="Davidsen T.M."/>
            <person name="Wayne K.J."/>
            <person name="Tettelin H."/>
            <person name="Glass J.I."/>
            <person name="Rusch D."/>
            <person name="Podicherti R."/>
            <person name="Tsui H.-C.T."/>
            <person name="Winkler M.E."/>
        </authorList>
    </citation>
    <scope>NUCLEOTIDE SEQUENCE</scope>
</reference>
<evidence type="ECO:0000256" key="2">
    <source>
        <dbReference type="ARBA" id="ARBA00022729"/>
    </source>
</evidence>
<evidence type="ECO:0000313" key="5">
    <source>
        <dbReference type="EMBL" id="SVE55564.1"/>
    </source>
</evidence>
<feature type="non-terminal residue" evidence="5">
    <location>
        <position position="1"/>
    </location>
</feature>
<dbReference type="SUPFAM" id="SSF53474">
    <property type="entry name" value="alpha/beta-Hydrolases"/>
    <property type="match status" value="1"/>
</dbReference>
<keyword evidence="2" id="KW-0732">Signal</keyword>